<dbReference type="Proteomes" id="UP000008037">
    <property type="component" value="Chromosome"/>
</dbReference>
<reference evidence="1 2" key="1">
    <citation type="journal article" date="2012" name="Environ. Microbiol.">
        <title>The genome of the ammonia-oxidizing Candidatus Nitrososphaera gargensis: insights into metabolic versatility and environmental adaptations.</title>
        <authorList>
            <person name="Spang A."/>
            <person name="Poehlein A."/>
            <person name="Offre P."/>
            <person name="Zumbragel S."/>
            <person name="Haider S."/>
            <person name="Rychlik N."/>
            <person name="Nowka B."/>
            <person name="Schmeisser C."/>
            <person name="Lebedeva E.V."/>
            <person name="Rattei T."/>
            <person name="Bohm C."/>
            <person name="Schmid M."/>
            <person name="Galushko A."/>
            <person name="Hatzenpichler R."/>
            <person name="Weinmaier T."/>
            <person name="Daniel R."/>
            <person name="Schleper C."/>
            <person name="Spieck E."/>
            <person name="Streit W."/>
            <person name="Wagner M."/>
        </authorList>
    </citation>
    <scope>NUCLEOTIDE SEQUENCE [LARGE SCALE GENOMIC DNA]</scope>
    <source>
        <strain evidence="2">Ga9.2</strain>
    </source>
</reference>
<dbReference type="HOGENOM" id="CLU_2613750_0_0_2"/>
<organism evidence="1 2">
    <name type="scientific">Nitrososphaera gargensis (strain Ga9.2)</name>
    <dbReference type="NCBI Taxonomy" id="1237085"/>
    <lineage>
        <taxon>Archaea</taxon>
        <taxon>Nitrososphaerota</taxon>
        <taxon>Nitrososphaeria</taxon>
        <taxon>Nitrososphaerales</taxon>
        <taxon>Nitrososphaeraceae</taxon>
        <taxon>Nitrososphaera</taxon>
    </lineage>
</organism>
<accession>K0I991</accession>
<protein>
    <submittedName>
        <fullName evidence="1">Uncharacterized protein</fullName>
    </submittedName>
</protein>
<proteinExistence type="predicted"/>
<gene>
    <name evidence="1" type="ordered locus">Ngar_c09590</name>
</gene>
<name>K0I991_NITGG</name>
<dbReference type="InParanoid" id="K0I991"/>
<dbReference type="EMBL" id="CP002408">
    <property type="protein sequence ID" value="AFU57901.1"/>
    <property type="molecule type" value="Genomic_DNA"/>
</dbReference>
<dbReference type="KEGG" id="nga:Ngar_c09590"/>
<dbReference type="STRING" id="1237085.Ngar_c09590"/>
<dbReference type="AlphaFoldDB" id="K0I991"/>
<dbReference type="BioCyc" id="CNIT1237085:G1324-957-MONOMER"/>
<sequence>MHFLTKEDDAIDRLGQRLAQSHSAHQARIGECSSSSKDKWDAVETNMGGNNPAQTLRYNRQQTNCNQVQINHYKYFYI</sequence>
<evidence type="ECO:0000313" key="2">
    <source>
        <dbReference type="Proteomes" id="UP000008037"/>
    </source>
</evidence>
<evidence type="ECO:0000313" key="1">
    <source>
        <dbReference type="EMBL" id="AFU57901.1"/>
    </source>
</evidence>
<keyword evidence="2" id="KW-1185">Reference proteome</keyword>